<dbReference type="InterPro" id="IPR003598">
    <property type="entry name" value="Ig_sub2"/>
</dbReference>
<feature type="domain" description="Ig-like" evidence="4">
    <location>
        <begin position="694"/>
        <end position="780"/>
    </location>
</feature>
<dbReference type="SUPFAM" id="SSF48726">
    <property type="entry name" value="Immunoglobulin"/>
    <property type="match status" value="9"/>
</dbReference>
<protein>
    <submittedName>
        <fullName evidence="5">Titin</fullName>
    </submittedName>
</protein>
<dbReference type="GO" id="GO:0030424">
    <property type="term" value="C:axon"/>
    <property type="evidence" value="ECO:0007669"/>
    <property type="project" value="TreeGrafter"/>
</dbReference>
<evidence type="ECO:0000313" key="6">
    <source>
        <dbReference type="Proteomes" id="UP000886998"/>
    </source>
</evidence>
<gene>
    <name evidence="5" type="primary">TTN</name>
    <name evidence="5" type="ORF">TNIN_310021</name>
</gene>
<feature type="domain" description="Ig-like" evidence="4">
    <location>
        <begin position="407"/>
        <end position="498"/>
    </location>
</feature>
<dbReference type="FunFam" id="2.60.40.10:FF:000104">
    <property type="entry name" value="Down syndrome cell adhesion molecule b"/>
    <property type="match status" value="2"/>
</dbReference>
<proteinExistence type="predicted"/>
<dbReference type="PANTHER" id="PTHR10075:SF100">
    <property type="entry name" value="FASCICLIN-2"/>
    <property type="match status" value="1"/>
</dbReference>
<evidence type="ECO:0000256" key="2">
    <source>
        <dbReference type="ARBA" id="ARBA00023319"/>
    </source>
</evidence>
<sequence>MEFQAIMQWWILASVIYTSSLAFQTGISKIQKFSFPDQVISGTKTSVICTAISGMPPMEFKWLKNGHPLKTTQKSTIRTYADFSVIFLEDVDQSTSGNYTCELKGPMGSDSYTAILEVKEAPQWIKQPKDTTLNSGDNVSLECIATGYPLPNVTWKKTNGGIQEHYETVQDQKQTKGKSLLEIKQASTTDSGNYVCIAENDISSIKTGVIIISVSDLPRVQKFSFPDLVITGQRTSAHCTAVSGTPPMNFKWLKDGQVIKPVQKYSIRSGADYSILFIEHVDLTTSGNYTCELTSSVGVDKYTTILEVKEPPKWVKEPKDLYISAGENISIECSATGYPLPNVTWMKLSGYKDGPEEVKDQQQIRGKSILFKKHTGIEDAGFYMCVADNGISKIQTNGIILSISASPKIQPFNLASHFRTGEKVTLFCAIKSGTPPFSFAWMKNSQPLSEDASVEIHQLKDFSSLVFTSLTLESRGNYTCKVSNAFGSDFYTEFLNVVVPPKWKSLPKDQEVVVGDHLSLKCEVEGYPTPVVLWKGLDKGQTENINKAVQQLNSRIKTEDAVFEINGITEEDEGDYICEASNGIGNGITHSVVISVLGNPRIQPFIFPEKLTEGQKTKVLCTVIEGSGPFKFFWYKNDHALTSSSSVTIQNGEEYSMLLFNSLSTEHGGNYSCVVTNAFGRDSYSSQFIINVPPSISQEPVDQTLQEGNAASFLCHASGFPQPTVTWMKEEGSKEIIEDERIKKFSNGTLIILNVKKTDEGIYGCTVSNNIGQDLHKLVSLTVFVPARFEEKFTMKNVRRGETATLKCEAVGDKPLSITWTKDKAEIDFKKHTR</sequence>
<evidence type="ECO:0000259" key="4">
    <source>
        <dbReference type="PROSITE" id="PS50835"/>
    </source>
</evidence>
<organism evidence="5 6">
    <name type="scientific">Trichonephila inaurata madagascariensis</name>
    <dbReference type="NCBI Taxonomy" id="2747483"/>
    <lineage>
        <taxon>Eukaryota</taxon>
        <taxon>Metazoa</taxon>
        <taxon>Ecdysozoa</taxon>
        <taxon>Arthropoda</taxon>
        <taxon>Chelicerata</taxon>
        <taxon>Arachnida</taxon>
        <taxon>Araneae</taxon>
        <taxon>Araneomorphae</taxon>
        <taxon>Entelegynae</taxon>
        <taxon>Araneoidea</taxon>
        <taxon>Nephilidae</taxon>
        <taxon>Trichonephila</taxon>
        <taxon>Trichonephila inaurata</taxon>
    </lineage>
</organism>
<dbReference type="EMBL" id="BMAV01014667">
    <property type="protein sequence ID" value="GFY63247.1"/>
    <property type="molecule type" value="Genomic_DNA"/>
</dbReference>
<dbReference type="PANTHER" id="PTHR10075">
    <property type="entry name" value="BASIGIN RELATED"/>
    <property type="match status" value="1"/>
</dbReference>
<reference evidence="5" key="1">
    <citation type="submission" date="2020-08" db="EMBL/GenBank/DDBJ databases">
        <title>Multicomponent nature underlies the extraordinary mechanical properties of spider dragline silk.</title>
        <authorList>
            <person name="Kono N."/>
            <person name="Nakamura H."/>
            <person name="Mori M."/>
            <person name="Yoshida Y."/>
            <person name="Ohtoshi R."/>
            <person name="Malay A.D."/>
            <person name="Moran D.A.P."/>
            <person name="Tomita M."/>
            <person name="Numata K."/>
            <person name="Arakawa K."/>
        </authorList>
    </citation>
    <scope>NUCLEOTIDE SEQUENCE</scope>
</reference>
<dbReference type="InterPro" id="IPR007110">
    <property type="entry name" value="Ig-like_dom"/>
</dbReference>
<dbReference type="InterPro" id="IPR003599">
    <property type="entry name" value="Ig_sub"/>
</dbReference>
<feature type="domain" description="Ig-like" evidence="4">
    <location>
        <begin position="122"/>
        <end position="215"/>
    </location>
</feature>
<accession>A0A8X7CFQ2</accession>
<dbReference type="Pfam" id="PF07679">
    <property type="entry name" value="I-set"/>
    <property type="match status" value="6"/>
</dbReference>
<feature type="domain" description="Ig-like" evidence="4">
    <location>
        <begin position="600"/>
        <end position="691"/>
    </location>
</feature>
<dbReference type="Gene3D" id="2.60.40.10">
    <property type="entry name" value="Immunoglobulins"/>
    <property type="match status" value="9"/>
</dbReference>
<dbReference type="FunFam" id="2.60.40.10:FF:000032">
    <property type="entry name" value="palladin isoform X1"/>
    <property type="match status" value="1"/>
</dbReference>
<dbReference type="FunFam" id="2.60.40.10:FF:000333">
    <property type="entry name" value="Down syndrome cell adhesion molecule"/>
    <property type="match status" value="3"/>
</dbReference>
<keyword evidence="2" id="KW-0393">Immunoglobulin domain</keyword>
<dbReference type="SMART" id="SM00409">
    <property type="entry name" value="IG"/>
    <property type="match status" value="8"/>
</dbReference>
<dbReference type="GO" id="GO:0007411">
    <property type="term" value="P:axon guidance"/>
    <property type="evidence" value="ECO:0007669"/>
    <property type="project" value="TreeGrafter"/>
</dbReference>
<dbReference type="GO" id="GO:0098632">
    <property type="term" value="F:cell-cell adhesion mediator activity"/>
    <property type="evidence" value="ECO:0007669"/>
    <property type="project" value="TreeGrafter"/>
</dbReference>
<feature type="domain" description="Ig-like" evidence="4">
    <location>
        <begin position="312"/>
        <end position="406"/>
    </location>
</feature>
<feature type="domain" description="Ig-like" evidence="4">
    <location>
        <begin position="786"/>
        <end position="834"/>
    </location>
</feature>
<dbReference type="GO" id="GO:0007156">
    <property type="term" value="P:homophilic cell adhesion via plasma membrane adhesion molecules"/>
    <property type="evidence" value="ECO:0007669"/>
    <property type="project" value="TreeGrafter"/>
</dbReference>
<dbReference type="AlphaFoldDB" id="A0A8X7CFQ2"/>
<dbReference type="InterPro" id="IPR013098">
    <property type="entry name" value="Ig_I-set"/>
</dbReference>
<feature type="chain" id="PRO_5036498600" evidence="3">
    <location>
        <begin position="23"/>
        <end position="834"/>
    </location>
</feature>
<feature type="domain" description="Ig-like" evidence="4">
    <location>
        <begin position="218"/>
        <end position="307"/>
    </location>
</feature>
<feature type="domain" description="Ig-like" evidence="4">
    <location>
        <begin position="28"/>
        <end position="113"/>
    </location>
</feature>
<keyword evidence="3" id="KW-0732">Signal</keyword>
<evidence type="ECO:0000256" key="3">
    <source>
        <dbReference type="SAM" id="SignalP"/>
    </source>
</evidence>
<dbReference type="OrthoDB" id="5982258at2759"/>
<dbReference type="InterPro" id="IPR036179">
    <property type="entry name" value="Ig-like_dom_sf"/>
</dbReference>
<feature type="domain" description="Ig-like" evidence="4">
    <location>
        <begin position="501"/>
        <end position="595"/>
    </location>
</feature>
<dbReference type="GO" id="GO:0070593">
    <property type="term" value="P:dendrite self-avoidance"/>
    <property type="evidence" value="ECO:0007669"/>
    <property type="project" value="TreeGrafter"/>
</dbReference>
<keyword evidence="6" id="KW-1185">Reference proteome</keyword>
<dbReference type="Proteomes" id="UP000886998">
    <property type="component" value="Unassembled WGS sequence"/>
</dbReference>
<comment type="caution">
    <text evidence="5">The sequence shown here is derived from an EMBL/GenBank/DDBJ whole genome shotgun (WGS) entry which is preliminary data.</text>
</comment>
<evidence type="ECO:0000256" key="1">
    <source>
        <dbReference type="ARBA" id="ARBA00023157"/>
    </source>
</evidence>
<dbReference type="Pfam" id="PF13927">
    <property type="entry name" value="Ig_3"/>
    <property type="match status" value="3"/>
</dbReference>
<dbReference type="SMART" id="SM00408">
    <property type="entry name" value="IGc2"/>
    <property type="match status" value="8"/>
</dbReference>
<keyword evidence="1" id="KW-1015">Disulfide bond</keyword>
<dbReference type="InterPro" id="IPR013783">
    <property type="entry name" value="Ig-like_fold"/>
</dbReference>
<name>A0A8X7CFQ2_9ARAC</name>
<feature type="signal peptide" evidence="3">
    <location>
        <begin position="1"/>
        <end position="22"/>
    </location>
</feature>
<evidence type="ECO:0000313" key="5">
    <source>
        <dbReference type="EMBL" id="GFY63247.1"/>
    </source>
</evidence>
<dbReference type="GO" id="GO:0005886">
    <property type="term" value="C:plasma membrane"/>
    <property type="evidence" value="ECO:0007669"/>
    <property type="project" value="TreeGrafter"/>
</dbReference>
<dbReference type="PROSITE" id="PS50835">
    <property type="entry name" value="IG_LIKE"/>
    <property type="match status" value="9"/>
</dbReference>